<dbReference type="InterPro" id="IPR016156">
    <property type="entry name" value="FAD/NAD-linked_Rdtase_dimer_sf"/>
</dbReference>
<dbReference type="EMBL" id="JACBYR010000001">
    <property type="protein sequence ID" value="NYE84160.1"/>
    <property type="molecule type" value="Genomic_DNA"/>
</dbReference>
<keyword evidence="8" id="KW-1185">Reference proteome</keyword>
<accession>A0A7Y9IWM1</accession>
<dbReference type="GO" id="GO:0051213">
    <property type="term" value="F:dioxygenase activity"/>
    <property type="evidence" value="ECO:0007669"/>
    <property type="project" value="UniProtKB-KW"/>
</dbReference>
<keyword evidence="7" id="KW-0223">Dioxygenase</keyword>
<evidence type="ECO:0000259" key="6">
    <source>
        <dbReference type="Pfam" id="PF14759"/>
    </source>
</evidence>
<dbReference type="PANTHER" id="PTHR43557">
    <property type="entry name" value="APOPTOSIS-INDUCING FACTOR 1"/>
    <property type="match status" value="1"/>
</dbReference>
<dbReference type="GO" id="GO:0016651">
    <property type="term" value="F:oxidoreductase activity, acting on NAD(P)H"/>
    <property type="evidence" value="ECO:0007669"/>
    <property type="project" value="TreeGrafter"/>
</dbReference>
<dbReference type="InterPro" id="IPR036188">
    <property type="entry name" value="FAD/NAD-bd_sf"/>
</dbReference>
<evidence type="ECO:0000256" key="2">
    <source>
        <dbReference type="ARBA" id="ARBA00022630"/>
    </source>
</evidence>
<proteinExistence type="predicted"/>
<dbReference type="GO" id="GO:0008860">
    <property type="term" value="F:ferredoxin-NAD+ reductase activity"/>
    <property type="evidence" value="ECO:0007669"/>
    <property type="project" value="UniProtKB-EC"/>
</dbReference>
<dbReference type="Gene3D" id="3.30.390.30">
    <property type="match status" value="1"/>
</dbReference>
<dbReference type="PANTHER" id="PTHR43557:SF2">
    <property type="entry name" value="RIESKE DOMAIN-CONTAINING PROTEIN-RELATED"/>
    <property type="match status" value="1"/>
</dbReference>
<dbReference type="AlphaFoldDB" id="A0A7Y9IWM1"/>
<dbReference type="InterPro" id="IPR023753">
    <property type="entry name" value="FAD/NAD-binding_dom"/>
</dbReference>
<keyword evidence="3" id="KW-0274">FAD</keyword>
<dbReference type="EC" id="1.18.1.3" evidence="7"/>
<evidence type="ECO:0000313" key="8">
    <source>
        <dbReference type="Proteomes" id="UP000542125"/>
    </source>
</evidence>
<gene>
    <name evidence="7" type="ORF">FHW18_003431</name>
</gene>
<dbReference type="RefSeq" id="WP_179587884.1">
    <property type="nucleotide sequence ID" value="NZ_JACBYR010000001.1"/>
</dbReference>
<dbReference type="PRINTS" id="PR00368">
    <property type="entry name" value="FADPNR"/>
</dbReference>
<evidence type="ECO:0000256" key="3">
    <source>
        <dbReference type="ARBA" id="ARBA00022827"/>
    </source>
</evidence>
<dbReference type="InterPro" id="IPR028202">
    <property type="entry name" value="Reductase_C"/>
</dbReference>
<dbReference type="Pfam" id="PF07992">
    <property type="entry name" value="Pyr_redox_2"/>
    <property type="match status" value="1"/>
</dbReference>
<evidence type="ECO:0000259" key="5">
    <source>
        <dbReference type="Pfam" id="PF07992"/>
    </source>
</evidence>
<evidence type="ECO:0000256" key="1">
    <source>
        <dbReference type="ARBA" id="ARBA00001974"/>
    </source>
</evidence>
<dbReference type="PRINTS" id="PR00411">
    <property type="entry name" value="PNDRDTASEI"/>
</dbReference>
<dbReference type="InterPro" id="IPR050446">
    <property type="entry name" value="FAD-oxidoreductase/Apoptosis"/>
</dbReference>
<evidence type="ECO:0000256" key="4">
    <source>
        <dbReference type="ARBA" id="ARBA00023002"/>
    </source>
</evidence>
<dbReference type="Pfam" id="PF14759">
    <property type="entry name" value="Reductase_C"/>
    <property type="match status" value="1"/>
</dbReference>
<comment type="caution">
    <text evidence="7">The sequence shown here is derived from an EMBL/GenBank/DDBJ whole genome shotgun (WGS) entry which is preliminary data.</text>
</comment>
<dbReference type="SUPFAM" id="SSF51905">
    <property type="entry name" value="FAD/NAD(P)-binding domain"/>
    <property type="match status" value="1"/>
</dbReference>
<feature type="domain" description="FAD/NAD(P)-binding" evidence="5">
    <location>
        <begin position="6"/>
        <end position="309"/>
    </location>
</feature>
<keyword evidence="4 7" id="KW-0560">Oxidoreductase</keyword>
<organism evidence="7 8">
    <name type="scientific">Pigmentiphaga litoralis</name>
    <dbReference type="NCBI Taxonomy" id="516702"/>
    <lineage>
        <taxon>Bacteria</taxon>
        <taxon>Pseudomonadati</taxon>
        <taxon>Pseudomonadota</taxon>
        <taxon>Betaproteobacteria</taxon>
        <taxon>Burkholderiales</taxon>
        <taxon>Alcaligenaceae</taxon>
        <taxon>Pigmentiphaga</taxon>
    </lineage>
</organism>
<evidence type="ECO:0000313" key="7">
    <source>
        <dbReference type="EMBL" id="NYE84160.1"/>
    </source>
</evidence>
<sequence>MNPLPVIVIGAGHAGVECAFALRQAGVPQDILLIGDEPHLPYERPPLSKAMLSDALDIERVQLKPMAAFDKARITLRRGERVTRLDTVARTVDLAGGESLRYSECILATGGRARLLPGMDAAQVHAIRTLDDALRLKPELVPGQRLVVIGAGYLGLEIASTAAKLGLHVTVLENGRLMAGKASPYTEARFAALHRDAGVELFTGVSVVGCEGQPGQWRVTVNGGAAHPPATLDGAQFDADLLLVSIGALPNTELAEAAGIACHDGIEVDALCQTSAPGVYAIGDCANAHSQHGQRRCRIESVQNALFQARTVAAQLAGKPVAALRPPTFWSEQCGKRLQMAGLVLLDAPIDDHVTHTDRGWVVERFQHGVLRAVEAVDSPIDFVQKTRLIAAPLSAETPACAPLLTEPQHA</sequence>
<protein>
    <submittedName>
        <fullName evidence="7">3-phenylpropionate/trans-cinnamate dioxygenase ferredoxin reductase subunit</fullName>
        <ecNumber evidence="7">1.18.1.3</ecNumber>
    </submittedName>
</protein>
<reference evidence="7 8" key="1">
    <citation type="submission" date="2020-07" db="EMBL/GenBank/DDBJ databases">
        <title>Genomic Encyclopedia of Type Strains, Phase IV (KMG-V): Genome sequencing to study the core and pangenomes of soil and plant-associated prokaryotes.</title>
        <authorList>
            <person name="Whitman W."/>
        </authorList>
    </citation>
    <scope>NUCLEOTIDE SEQUENCE [LARGE SCALE GENOMIC DNA]</scope>
    <source>
        <strain evidence="7 8">SAS40</strain>
    </source>
</reference>
<name>A0A7Y9IWM1_9BURK</name>
<dbReference type="SUPFAM" id="SSF55424">
    <property type="entry name" value="FAD/NAD-linked reductases, dimerisation (C-terminal) domain"/>
    <property type="match status" value="1"/>
</dbReference>
<keyword evidence="2" id="KW-0285">Flavoprotein</keyword>
<dbReference type="GO" id="GO:0005737">
    <property type="term" value="C:cytoplasm"/>
    <property type="evidence" value="ECO:0007669"/>
    <property type="project" value="TreeGrafter"/>
</dbReference>
<dbReference type="Proteomes" id="UP000542125">
    <property type="component" value="Unassembled WGS sequence"/>
</dbReference>
<comment type="cofactor">
    <cofactor evidence="1">
        <name>FAD</name>
        <dbReference type="ChEBI" id="CHEBI:57692"/>
    </cofactor>
</comment>
<dbReference type="Gene3D" id="3.50.50.60">
    <property type="entry name" value="FAD/NAD(P)-binding domain"/>
    <property type="match status" value="2"/>
</dbReference>
<feature type="domain" description="Reductase C-terminal" evidence="6">
    <location>
        <begin position="329"/>
        <end position="398"/>
    </location>
</feature>